<dbReference type="NCBIfam" id="NF008726">
    <property type="entry name" value="PRK11728.1"/>
    <property type="match status" value="1"/>
</dbReference>
<keyword evidence="4" id="KW-0560">Oxidoreductase</keyword>
<proteinExistence type="inferred from homology"/>
<comment type="similarity">
    <text evidence="6">Belongs to the L2HGDH family.</text>
</comment>
<dbReference type="GO" id="GO:0047545">
    <property type="term" value="F:(S)-2-hydroxyglutarate dehydrogenase activity"/>
    <property type="evidence" value="ECO:0007669"/>
    <property type="project" value="UniProtKB-EC"/>
</dbReference>
<evidence type="ECO:0000256" key="6">
    <source>
        <dbReference type="ARBA" id="ARBA00037941"/>
    </source>
</evidence>
<evidence type="ECO:0000256" key="3">
    <source>
        <dbReference type="ARBA" id="ARBA00022827"/>
    </source>
</evidence>
<name>A0A9P0F886_BEMTA</name>
<keyword evidence="2" id="KW-0285">Flavoprotein</keyword>
<feature type="domain" description="FAD dependent oxidoreductase" evidence="9">
    <location>
        <begin position="16"/>
        <end position="418"/>
    </location>
</feature>
<dbReference type="Gene3D" id="3.30.9.10">
    <property type="entry name" value="D-Amino Acid Oxidase, subunit A, domain 2"/>
    <property type="match status" value="1"/>
</dbReference>
<keyword evidence="11" id="KW-1185">Reference proteome</keyword>
<dbReference type="AlphaFoldDB" id="A0A9P0F886"/>
<keyword evidence="3" id="KW-0274">FAD</keyword>
<comment type="catalytic activity">
    <reaction evidence="5">
        <text>(S)-2-hydroxyglutarate + A = 2-oxoglutarate + AH2</text>
        <dbReference type="Rhea" id="RHEA:21252"/>
        <dbReference type="ChEBI" id="CHEBI:13193"/>
        <dbReference type="ChEBI" id="CHEBI:16782"/>
        <dbReference type="ChEBI" id="CHEBI:16810"/>
        <dbReference type="ChEBI" id="CHEBI:17499"/>
        <dbReference type="EC" id="1.1.99.2"/>
    </reaction>
</comment>
<dbReference type="SUPFAM" id="SSF51905">
    <property type="entry name" value="FAD/NAD(P)-binding domain"/>
    <property type="match status" value="1"/>
</dbReference>
<sequence>MQQAVKGTGKMQKYFDLVIIGGGIVGTALAREMKLRFPSLTMAILEKEHSVGTHQTGHNSGVVHAGIYYKPGSLKARLCVSGMKKSYKYFDEKGIPYKKCGKLIVATEEKQIEKLDTLHSNSLQNGLTSVRMLHGNEIKEVEPYCKGLKALHSPETGIVDWGMVAESYSRDFESAGGTIIPYFDVIGIIENNDTPKKSYNFPVRIVGRTNSNIYAKYVCTCGGLYADKLAMMTGCSPNPVIVPVRGEYLKLSYKKQHLVNGNIYPVPDPRLPFLGVHFTPRMDGSIWVGPNAVLAFRREGYRWWDIKFSELKETLFSRSFQKLAFKYFAFGTSEMLKSIVIGLQVKELQKFIPDITAKDISRGPTGVRAQALDINGEFLDDFYFDTAKTGVLAERVMHCRNAPSPAATSSLAIAEHLAVELETRFRLKRIVSNNEKKVSKKST</sequence>
<evidence type="ECO:0000259" key="9">
    <source>
        <dbReference type="Pfam" id="PF01266"/>
    </source>
</evidence>
<dbReference type="Pfam" id="PF01266">
    <property type="entry name" value="DAO"/>
    <property type="match status" value="1"/>
</dbReference>
<evidence type="ECO:0000313" key="11">
    <source>
        <dbReference type="Proteomes" id="UP001152759"/>
    </source>
</evidence>
<dbReference type="InterPro" id="IPR036188">
    <property type="entry name" value="FAD/NAD-bd_sf"/>
</dbReference>
<dbReference type="EC" id="1.1.99.2" evidence="7"/>
<evidence type="ECO:0000256" key="4">
    <source>
        <dbReference type="ARBA" id="ARBA00023002"/>
    </source>
</evidence>
<evidence type="ECO:0000256" key="2">
    <source>
        <dbReference type="ARBA" id="ARBA00022630"/>
    </source>
</evidence>
<evidence type="ECO:0000313" key="10">
    <source>
        <dbReference type="EMBL" id="CAH0396159.1"/>
    </source>
</evidence>
<evidence type="ECO:0000256" key="8">
    <source>
        <dbReference type="ARBA" id="ARBA00041137"/>
    </source>
</evidence>
<evidence type="ECO:0000256" key="7">
    <source>
        <dbReference type="ARBA" id="ARBA00038878"/>
    </source>
</evidence>
<organism evidence="10 11">
    <name type="scientific">Bemisia tabaci</name>
    <name type="common">Sweetpotato whitefly</name>
    <name type="synonym">Aleurodes tabaci</name>
    <dbReference type="NCBI Taxonomy" id="7038"/>
    <lineage>
        <taxon>Eukaryota</taxon>
        <taxon>Metazoa</taxon>
        <taxon>Ecdysozoa</taxon>
        <taxon>Arthropoda</taxon>
        <taxon>Hexapoda</taxon>
        <taxon>Insecta</taxon>
        <taxon>Pterygota</taxon>
        <taxon>Neoptera</taxon>
        <taxon>Paraneoptera</taxon>
        <taxon>Hemiptera</taxon>
        <taxon>Sternorrhyncha</taxon>
        <taxon>Aleyrodoidea</taxon>
        <taxon>Aleyrodidae</taxon>
        <taxon>Aleyrodinae</taxon>
        <taxon>Bemisia</taxon>
    </lineage>
</organism>
<evidence type="ECO:0000256" key="1">
    <source>
        <dbReference type="ARBA" id="ARBA00001974"/>
    </source>
</evidence>
<dbReference type="Gene3D" id="3.50.50.60">
    <property type="entry name" value="FAD/NAD(P)-binding domain"/>
    <property type="match status" value="1"/>
</dbReference>
<evidence type="ECO:0000256" key="5">
    <source>
        <dbReference type="ARBA" id="ARBA00036066"/>
    </source>
</evidence>
<dbReference type="PANTHER" id="PTHR43104">
    <property type="entry name" value="L-2-HYDROXYGLUTARATE DEHYDROGENASE, MITOCHONDRIAL"/>
    <property type="match status" value="1"/>
</dbReference>
<reference evidence="10" key="1">
    <citation type="submission" date="2021-12" db="EMBL/GenBank/DDBJ databases">
        <authorList>
            <person name="King R."/>
        </authorList>
    </citation>
    <scope>NUCLEOTIDE SEQUENCE</scope>
</reference>
<protein>
    <recommendedName>
        <fullName evidence="8">L-2-hydroxyglutarate dehydrogenase, mitochondrial</fullName>
        <ecNumber evidence="7">1.1.99.2</ecNumber>
    </recommendedName>
</protein>
<dbReference type="PANTHER" id="PTHR43104:SF2">
    <property type="entry name" value="L-2-HYDROXYGLUTARATE DEHYDROGENASE, MITOCHONDRIAL"/>
    <property type="match status" value="1"/>
</dbReference>
<dbReference type="EMBL" id="OU963870">
    <property type="protein sequence ID" value="CAH0396159.1"/>
    <property type="molecule type" value="Genomic_DNA"/>
</dbReference>
<dbReference type="InterPro" id="IPR006076">
    <property type="entry name" value="FAD-dep_OxRdtase"/>
</dbReference>
<comment type="cofactor">
    <cofactor evidence="1">
        <name>FAD</name>
        <dbReference type="ChEBI" id="CHEBI:57692"/>
    </cofactor>
</comment>
<accession>A0A9P0F886</accession>
<dbReference type="Proteomes" id="UP001152759">
    <property type="component" value="Chromosome 9"/>
</dbReference>
<gene>
    <name evidence="10" type="ORF">BEMITA_LOCUS14262</name>
</gene>